<evidence type="ECO:0000313" key="3">
    <source>
        <dbReference type="Proteomes" id="UP001372338"/>
    </source>
</evidence>
<dbReference type="EMBL" id="JAYWIO010000005">
    <property type="protein sequence ID" value="KAK7258426.1"/>
    <property type="molecule type" value="Genomic_DNA"/>
</dbReference>
<accession>A0AAN9EJP7</accession>
<feature type="region of interest" description="Disordered" evidence="1">
    <location>
        <begin position="1"/>
        <end position="21"/>
    </location>
</feature>
<keyword evidence="3" id="KW-1185">Reference proteome</keyword>
<sequence length="210" mass="22826">MDIPAAIMIDTPTAKSSDSTKDQAVGIKFRDTITVEKKRSDKSKGLVIGALKVNKNNGPLKKAVSQRKSIAQDISKPKPTSNKNKPTSVPKEQTYKETPPNCESEDTATICERIRATILGNNNSISSGPSTSFHGNSAQILTQTVVRNNSRTVPPHHIRPPDPFAEDHLNGNNDESFTPVHPSLEQEVKFVPQTNDTTDSQQGNGTTNLD</sequence>
<feature type="compositionally biased region" description="Polar residues" evidence="1">
    <location>
        <begin position="192"/>
        <end position="210"/>
    </location>
</feature>
<feature type="compositionally biased region" description="Low complexity" evidence="1">
    <location>
        <begin position="77"/>
        <end position="88"/>
    </location>
</feature>
<feature type="region of interest" description="Disordered" evidence="1">
    <location>
        <begin position="58"/>
        <end position="106"/>
    </location>
</feature>
<dbReference type="Proteomes" id="UP001372338">
    <property type="component" value="Unassembled WGS sequence"/>
</dbReference>
<gene>
    <name evidence="2" type="ORF">RIF29_24003</name>
</gene>
<evidence type="ECO:0000313" key="2">
    <source>
        <dbReference type="EMBL" id="KAK7258426.1"/>
    </source>
</evidence>
<evidence type="ECO:0000256" key="1">
    <source>
        <dbReference type="SAM" id="MobiDB-lite"/>
    </source>
</evidence>
<feature type="region of interest" description="Disordered" evidence="1">
    <location>
        <begin position="151"/>
        <end position="210"/>
    </location>
</feature>
<comment type="caution">
    <text evidence="2">The sequence shown here is derived from an EMBL/GenBank/DDBJ whole genome shotgun (WGS) entry which is preliminary data.</text>
</comment>
<dbReference type="AlphaFoldDB" id="A0AAN9EJP7"/>
<organism evidence="2 3">
    <name type="scientific">Crotalaria pallida</name>
    <name type="common">Smooth rattlebox</name>
    <name type="synonym">Crotalaria striata</name>
    <dbReference type="NCBI Taxonomy" id="3830"/>
    <lineage>
        <taxon>Eukaryota</taxon>
        <taxon>Viridiplantae</taxon>
        <taxon>Streptophyta</taxon>
        <taxon>Embryophyta</taxon>
        <taxon>Tracheophyta</taxon>
        <taxon>Spermatophyta</taxon>
        <taxon>Magnoliopsida</taxon>
        <taxon>eudicotyledons</taxon>
        <taxon>Gunneridae</taxon>
        <taxon>Pentapetalae</taxon>
        <taxon>rosids</taxon>
        <taxon>fabids</taxon>
        <taxon>Fabales</taxon>
        <taxon>Fabaceae</taxon>
        <taxon>Papilionoideae</taxon>
        <taxon>50 kb inversion clade</taxon>
        <taxon>genistoids sensu lato</taxon>
        <taxon>core genistoids</taxon>
        <taxon>Crotalarieae</taxon>
        <taxon>Crotalaria</taxon>
    </lineage>
</organism>
<reference evidence="2 3" key="1">
    <citation type="submission" date="2024-01" db="EMBL/GenBank/DDBJ databases">
        <title>The genomes of 5 underutilized Papilionoideae crops provide insights into root nodulation and disease resistanc.</title>
        <authorList>
            <person name="Yuan L."/>
        </authorList>
    </citation>
    <scope>NUCLEOTIDE SEQUENCE [LARGE SCALE GENOMIC DNA]</scope>
    <source>
        <strain evidence="2">ZHUSHIDOU_FW_LH</strain>
        <tissue evidence="2">Leaf</tissue>
    </source>
</reference>
<name>A0AAN9EJP7_CROPI</name>
<protein>
    <submittedName>
        <fullName evidence="2">Uncharacterized protein</fullName>
    </submittedName>
</protein>
<proteinExistence type="predicted"/>